<organism evidence="2 3">
    <name type="scientific">Granulicella aggregans</name>
    <dbReference type="NCBI Taxonomy" id="474949"/>
    <lineage>
        <taxon>Bacteria</taxon>
        <taxon>Pseudomonadati</taxon>
        <taxon>Acidobacteriota</taxon>
        <taxon>Terriglobia</taxon>
        <taxon>Terriglobales</taxon>
        <taxon>Acidobacteriaceae</taxon>
        <taxon>Granulicella</taxon>
    </lineage>
</organism>
<dbReference type="InterPro" id="IPR009004">
    <property type="entry name" value="Transposase_Mu_C"/>
</dbReference>
<evidence type="ECO:0000313" key="3">
    <source>
        <dbReference type="Proteomes" id="UP000540989"/>
    </source>
</evidence>
<dbReference type="PANTHER" id="PTHR35004">
    <property type="entry name" value="TRANSPOSASE RV3428C-RELATED"/>
    <property type="match status" value="1"/>
</dbReference>
<dbReference type="EMBL" id="JACHIP010000023">
    <property type="protein sequence ID" value="MBB5060945.1"/>
    <property type="molecule type" value="Genomic_DNA"/>
</dbReference>
<proteinExistence type="predicted"/>
<dbReference type="PANTHER" id="PTHR35004:SF6">
    <property type="entry name" value="TRANSPOSASE"/>
    <property type="match status" value="1"/>
</dbReference>
<dbReference type="PROSITE" id="PS50994">
    <property type="entry name" value="INTEGRASE"/>
    <property type="match status" value="1"/>
</dbReference>
<name>A0A7W7ZJ85_9BACT</name>
<dbReference type="SUPFAM" id="SSF53098">
    <property type="entry name" value="Ribonuclease H-like"/>
    <property type="match status" value="1"/>
</dbReference>
<accession>A0A7W7ZJ85</accession>
<dbReference type="RefSeq" id="WP_184223559.1">
    <property type="nucleotide sequence ID" value="NZ_JACHIP010000023.1"/>
</dbReference>
<dbReference type="Pfam" id="PF00665">
    <property type="entry name" value="rve"/>
    <property type="match status" value="1"/>
</dbReference>
<comment type="caution">
    <text evidence="2">The sequence shown here is derived from an EMBL/GenBank/DDBJ whole genome shotgun (WGS) entry which is preliminary data.</text>
</comment>
<gene>
    <name evidence="2" type="ORF">HDF16_005681</name>
</gene>
<dbReference type="Pfam" id="PF09299">
    <property type="entry name" value="Mu-transpos_C"/>
    <property type="match status" value="1"/>
</dbReference>
<dbReference type="GO" id="GO:0015074">
    <property type="term" value="P:DNA integration"/>
    <property type="evidence" value="ECO:0007669"/>
    <property type="project" value="InterPro"/>
</dbReference>
<dbReference type="InterPro" id="IPR009057">
    <property type="entry name" value="Homeodomain-like_sf"/>
</dbReference>
<dbReference type="Gene3D" id="3.30.420.10">
    <property type="entry name" value="Ribonuclease H-like superfamily/Ribonuclease H"/>
    <property type="match status" value="1"/>
</dbReference>
<dbReference type="InterPro" id="IPR001584">
    <property type="entry name" value="Integrase_cat-core"/>
</dbReference>
<keyword evidence="3" id="KW-1185">Reference proteome</keyword>
<dbReference type="AlphaFoldDB" id="A0A7W7ZJ85"/>
<dbReference type="InterPro" id="IPR012337">
    <property type="entry name" value="RNaseH-like_sf"/>
</dbReference>
<sequence length="483" mass="55703">MQTLTAISDTERKLALERFRLLEPHLQNGRELRSVSEGSGVSFRTLQRWVANYKRDGLAGLVRKERIDVGERRVTSPRLREAIEGLALEKPPLPLSSVHRQAKQFAEIIGEPAPSYWIVRDIVHSLPNDLRTLAQQGSRRFGELNDLVHRREASRPNALWQADHTQLDIILLREDGTEGRPWLTAVIDDYSRSVAGYFLGFDPPSSLRTSLAMRQAIWRKSDPHWQICGIPDVLYVDDGADFISKHLEQVAVDLKMRLVFSTPGKPQGRGKIERFFRTVNEMFLCDLEGYTRRGRRKPTLTIDQLEQHFRTFLLEVYQRTPTADADLAPAARWEEGGFLPRVPDSLEQLDLLLIEEVRPRRVRRDGIHFQGFRYISLTLAAYVGEDVTVRFDPRDMAEIRVFFKDRFLCRAISAEIAGETFELRDIVRVRNSRRRELKSILDSRQKTVEALIQLKKGQSIERTRISAPAATTPATRIKRYRNE</sequence>
<dbReference type="InterPro" id="IPR036397">
    <property type="entry name" value="RNaseH_sf"/>
</dbReference>
<dbReference type="Proteomes" id="UP000540989">
    <property type="component" value="Unassembled WGS sequence"/>
</dbReference>
<protein>
    <submittedName>
        <fullName evidence="2">Putative transposase</fullName>
    </submittedName>
</protein>
<dbReference type="Gene3D" id="2.30.30.130">
    <property type="entry name" value="Transposase, Mu, C-terminal"/>
    <property type="match status" value="1"/>
</dbReference>
<dbReference type="SUPFAM" id="SSF46689">
    <property type="entry name" value="Homeodomain-like"/>
    <property type="match status" value="1"/>
</dbReference>
<dbReference type="InterPro" id="IPR015378">
    <property type="entry name" value="Transposase-like_Mu_C"/>
</dbReference>
<evidence type="ECO:0000259" key="1">
    <source>
        <dbReference type="PROSITE" id="PS50994"/>
    </source>
</evidence>
<evidence type="ECO:0000313" key="2">
    <source>
        <dbReference type="EMBL" id="MBB5060945.1"/>
    </source>
</evidence>
<reference evidence="2 3" key="1">
    <citation type="submission" date="2020-08" db="EMBL/GenBank/DDBJ databases">
        <title>Genomic Encyclopedia of Type Strains, Phase IV (KMG-V): Genome sequencing to study the core and pangenomes of soil and plant-associated prokaryotes.</title>
        <authorList>
            <person name="Whitman W."/>
        </authorList>
    </citation>
    <scope>NUCLEOTIDE SEQUENCE [LARGE SCALE GENOMIC DNA]</scope>
    <source>
        <strain evidence="2 3">M8UP14</strain>
    </source>
</reference>
<feature type="domain" description="Integrase catalytic" evidence="1">
    <location>
        <begin position="152"/>
        <end position="337"/>
    </location>
</feature>
<dbReference type="GO" id="GO:0003676">
    <property type="term" value="F:nucleic acid binding"/>
    <property type="evidence" value="ECO:0007669"/>
    <property type="project" value="InterPro"/>
</dbReference>
<dbReference type="SUPFAM" id="SSF50610">
    <property type="entry name" value="mu transposase, C-terminal domain"/>
    <property type="match status" value="1"/>
</dbReference>